<dbReference type="Proteomes" id="UP000658997">
    <property type="component" value="Unassembled WGS sequence"/>
</dbReference>
<evidence type="ECO:0000256" key="1">
    <source>
        <dbReference type="ARBA" id="ARBA00004173"/>
    </source>
</evidence>
<evidence type="ECO:0000256" key="3">
    <source>
        <dbReference type="ARBA" id="ARBA00023128"/>
    </source>
</evidence>
<keyword evidence="10" id="KW-1185">Reference proteome</keyword>
<comment type="similarity">
    <text evidence="2">Belongs to the OXR1 family.</text>
</comment>
<feature type="compositionally biased region" description="Low complexity" evidence="5">
    <location>
        <begin position="28"/>
        <end position="46"/>
    </location>
</feature>
<reference evidence="7" key="1">
    <citation type="submission" date="2016-04" db="EMBL/GenBank/DDBJ databases">
        <authorList>
            <person name="Evans L.H."/>
            <person name="Alamgir A."/>
            <person name="Owens N."/>
            <person name="Weber N.D."/>
            <person name="Virtaneva K."/>
            <person name="Barbian K."/>
            <person name="Babar A."/>
            <person name="Rosenke K."/>
        </authorList>
    </citation>
    <scope>NUCLEOTIDE SEQUENCE</scope>
    <source>
        <strain evidence="7">UB2112</strain>
    </source>
</reference>
<feature type="region of interest" description="Disordered" evidence="5">
    <location>
        <begin position="268"/>
        <end position="329"/>
    </location>
</feature>
<feature type="compositionally biased region" description="Polar residues" evidence="5">
    <location>
        <begin position="68"/>
        <end position="82"/>
    </location>
</feature>
<dbReference type="PANTHER" id="PTHR23354">
    <property type="entry name" value="NUCLEOLAR PROTEIN 7/ESTROGEN RECEPTOR COACTIVATOR-RELATED"/>
    <property type="match status" value="1"/>
</dbReference>
<comment type="subcellular location">
    <subcellularLocation>
        <location evidence="1">Mitochondrion</location>
    </subcellularLocation>
</comment>
<keyword evidence="3" id="KW-0496">Mitochondrion</keyword>
<protein>
    <recommendedName>
        <fullName evidence="4">Oxidation resistance protein 1</fullName>
    </recommendedName>
</protein>
<feature type="compositionally biased region" description="Low complexity" evidence="5">
    <location>
        <begin position="369"/>
        <end position="378"/>
    </location>
</feature>
<evidence type="ECO:0000313" key="10">
    <source>
        <dbReference type="Proteomes" id="UP000658997"/>
    </source>
</evidence>
<feature type="compositionally biased region" description="Low complexity" evidence="5">
    <location>
        <begin position="403"/>
        <end position="414"/>
    </location>
</feature>
<gene>
    <name evidence="8" type="ORF">UBRO2_01965</name>
    <name evidence="7" type="ORF">UBRO_01130</name>
</gene>
<feature type="domain" description="TLDc" evidence="6">
    <location>
        <begin position="534"/>
        <end position="770"/>
    </location>
</feature>
<dbReference type="GO" id="GO:0005739">
    <property type="term" value="C:mitochondrion"/>
    <property type="evidence" value="ECO:0007669"/>
    <property type="project" value="UniProtKB-SubCell"/>
</dbReference>
<evidence type="ECO:0000256" key="4">
    <source>
        <dbReference type="ARBA" id="ARBA00040604"/>
    </source>
</evidence>
<feature type="region of interest" description="Disordered" evidence="5">
    <location>
        <begin position="591"/>
        <end position="624"/>
    </location>
</feature>
<feature type="compositionally biased region" description="Low complexity" evidence="5">
    <location>
        <begin position="465"/>
        <end position="477"/>
    </location>
</feature>
<evidence type="ECO:0000313" key="9">
    <source>
        <dbReference type="Proteomes" id="UP000179920"/>
    </source>
</evidence>
<dbReference type="AlphaFoldDB" id="A0A1K0FUT7"/>
<dbReference type="GO" id="GO:0005634">
    <property type="term" value="C:nucleus"/>
    <property type="evidence" value="ECO:0007669"/>
    <property type="project" value="TreeGrafter"/>
</dbReference>
<dbReference type="EMBL" id="ULHB01000028">
    <property type="protein sequence ID" value="SYW77773.1"/>
    <property type="molecule type" value="Genomic_DNA"/>
</dbReference>
<organism evidence="7 9">
    <name type="scientific">Ustilago bromivora</name>
    <dbReference type="NCBI Taxonomy" id="307758"/>
    <lineage>
        <taxon>Eukaryota</taxon>
        <taxon>Fungi</taxon>
        <taxon>Dikarya</taxon>
        <taxon>Basidiomycota</taxon>
        <taxon>Ustilaginomycotina</taxon>
        <taxon>Ustilaginomycetes</taxon>
        <taxon>Ustilaginales</taxon>
        <taxon>Ustilaginaceae</taxon>
        <taxon>Ustilago</taxon>
    </lineage>
</organism>
<feature type="compositionally biased region" description="Low complexity" evidence="5">
    <location>
        <begin position="425"/>
        <end position="445"/>
    </location>
</feature>
<accession>A0A1K0FUT7</accession>
<evidence type="ECO:0000256" key="2">
    <source>
        <dbReference type="ARBA" id="ARBA00009540"/>
    </source>
</evidence>
<reference evidence="9" key="2">
    <citation type="submission" date="2016-04" db="EMBL/GenBank/DDBJ databases">
        <authorList>
            <person name="Guldener U."/>
            <person name="Guldener U."/>
        </authorList>
    </citation>
    <scope>NUCLEOTIDE SEQUENCE [LARGE SCALE GENOMIC DNA]</scope>
    <source>
        <strain evidence="9">UB2112</strain>
    </source>
</reference>
<sequence>MVSPQSSLRRRGRGSVSEPPGHARAESDGFGSFVDSSSAFPSSFDPGLSETFDNEATSSSVAVSSPTQARSDSTSQPQPQDTANEDADEWTEADMVSNFSPVETHFPKHHLDQPASASTLSLHSTPMSNSKPVAKRKISGRGTSSEWADWNTFLAAHTLPNQQQTPSQAAAAGVSTDSKPTAPITVNPADDAFFDAFEVATNPNRVPSPPIIDLRGVEKKLEEKKKQHQQQKGAPSLADDDFFSRFERSPQTALGRASPLVLEPDQLESMHDASTSPLATSSSNSKKTDSYFGLSAQPKPISGGGGGEQRRNTGSRSGGAFYPASPSSWTGSLRKTWTTLRGIQSEIVSHLPSASDFIVPAEEAEEAKAPAGVGAVGTKPGGGLLIANDAPSTHPNGDDQGRRSSSTGRRNNQTLPHASDYSQTAPFGSSSASSSGFSSGAAAPSHNPSAPLRARDLFASSSTASLGSHPPSISSSGTLRRGPMHSSTAPISGAPGFDTSSTRQWNTGHWTLDDEKQKRSIPVTLSKRRAETETVIEDSHAAQLQALLPPRLQLGKRWSLLYSLDQHGISLQTLYHQVSAGLDPMKRVVSGSTPGGGEESGEAEGWLRGASRETQEALGTRSNGKMHVGGGLSSISDAGLVIAIKDEKDHIFGAFVNEKLRPQQHYYGSGECFLWKTTSSTSENEEGRVERYKWTGRNDYMVLSESTFLSIGGGEGKFGLWLDGALEKGVSSCCPAFDNEVLCDGKRRGEGRKDGEGRFECFGLEVWAVGID</sequence>
<dbReference type="SMART" id="SM00584">
    <property type="entry name" value="TLDc"/>
    <property type="match status" value="1"/>
</dbReference>
<evidence type="ECO:0000256" key="5">
    <source>
        <dbReference type="SAM" id="MobiDB-lite"/>
    </source>
</evidence>
<name>A0A1K0FUT7_9BASI</name>
<evidence type="ECO:0000313" key="8">
    <source>
        <dbReference type="EMBL" id="SYW77773.1"/>
    </source>
</evidence>
<dbReference type="EMBL" id="LT558117">
    <property type="protein sequence ID" value="SAM58999.1"/>
    <property type="molecule type" value="Genomic_DNA"/>
</dbReference>
<proteinExistence type="inferred from homology"/>
<feature type="region of interest" description="Disordered" evidence="5">
    <location>
        <begin position="104"/>
        <end position="142"/>
    </location>
</feature>
<dbReference type="PROSITE" id="PS51886">
    <property type="entry name" value="TLDC"/>
    <property type="match status" value="1"/>
</dbReference>
<reference evidence="8" key="3">
    <citation type="submission" date="2018-08" db="EMBL/GenBank/DDBJ databases">
        <authorList>
            <person name="Guldener U."/>
        </authorList>
    </citation>
    <scope>NUCLEOTIDE SEQUENCE</scope>
    <source>
        <strain evidence="8">UB2</strain>
    </source>
</reference>
<dbReference type="Pfam" id="PF07534">
    <property type="entry name" value="TLD"/>
    <property type="match status" value="1"/>
</dbReference>
<dbReference type="InterPro" id="IPR006571">
    <property type="entry name" value="TLDc_dom"/>
</dbReference>
<evidence type="ECO:0000313" key="7">
    <source>
        <dbReference type="EMBL" id="SAM58999.1"/>
    </source>
</evidence>
<dbReference type="Proteomes" id="UP000179920">
    <property type="component" value="Chromosome I"/>
</dbReference>
<feature type="region of interest" description="Disordered" evidence="5">
    <location>
        <begin position="221"/>
        <end position="243"/>
    </location>
</feature>
<feature type="compositionally biased region" description="Polar residues" evidence="5">
    <location>
        <begin position="115"/>
        <end position="131"/>
    </location>
</feature>
<feature type="region of interest" description="Disordered" evidence="5">
    <location>
        <begin position="1"/>
        <end position="91"/>
    </location>
</feature>
<feature type="compositionally biased region" description="Low complexity" evidence="5">
    <location>
        <begin position="56"/>
        <end position="67"/>
    </location>
</feature>
<dbReference type="GO" id="GO:0006979">
    <property type="term" value="P:response to oxidative stress"/>
    <property type="evidence" value="ECO:0007669"/>
    <property type="project" value="TreeGrafter"/>
</dbReference>
<feature type="compositionally biased region" description="Polar residues" evidence="5">
    <location>
        <begin position="498"/>
        <end position="509"/>
    </location>
</feature>
<evidence type="ECO:0000259" key="6">
    <source>
        <dbReference type="PROSITE" id="PS51886"/>
    </source>
</evidence>
<dbReference type="PANTHER" id="PTHR23354:SF62">
    <property type="entry name" value="MUSTARD, ISOFORM V"/>
    <property type="match status" value="1"/>
</dbReference>
<dbReference type="OrthoDB" id="26679at2759"/>
<feature type="region of interest" description="Disordered" evidence="5">
    <location>
        <begin position="367"/>
        <end position="514"/>
    </location>
</feature>
<feature type="compositionally biased region" description="Low complexity" evidence="5">
    <location>
        <begin position="273"/>
        <end position="285"/>
    </location>
</feature>